<dbReference type="InterPro" id="IPR051506">
    <property type="entry name" value="ATOS_Transcription_Regulators"/>
</dbReference>
<feature type="domain" description="Atos-like conserved" evidence="3">
    <location>
        <begin position="873"/>
        <end position="931"/>
    </location>
</feature>
<name>A0A504YXX1_FASGI</name>
<dbReference type="Pfam" id="PF13889">
    <property type="entry name" value="Chromosome_seg"/>
    <property type="match status" value="1"/>
</dbReference>
<dbReference type="SMART" id="SM01177">
    <property type="entry name" value="DUF4210"/>
    <property type="match status" value="1"/>
</dbReference>
<dbReference type="AlphaFoldDB" id="A0A504YXX1"/>
<dbReference type="EMBL" id="SUNJ01006305">
    <property type="protein sequence ID" value="TPP62917.1"/>
    <property type="molecule type" value="Genomic_DNA"/>
</dbReference>
<feature type="region of interest" description="Disordered" evidence="2">
    <location>
        <begin position="345"/>
        <end position="375"/>
    </location>
</feature>
<evidence type="ECO:0000313" key="5">
    <source>
        <dbReference type="Proteomes" id="UP000316759"/>
    </source>
</evidence>
<feature type="compositionally biased region" description="Basic and acidic residues" evidence="2">
    <location>
        <begin position="471"/>
        <end position="483"/>
    </location>
</feature>
<proteinExistence type="inferred from homology"/>
<evidence type="ECO:0000256" key="2">
    <source>
        <dbReference type="SAM" id="MobiDB-lite"/>
    </source>
</evidence>
<evidence type="ECO:0000313" key="4">
    <source>
        <dbReference type="EMBL" id="TPP62917.1"/>
    </source>
</evidence>
<dbReference type="STRING" id="46835.A0A504YXX1"/>
<dbReference type="Proteomes" id="UP000316759">
    <property type="component" value="Unassembled WGS sequence"/>
</dbReference>
<feature type="region of interest" description="Disordered" evidence="2">
    <location>
        <begin position="1120"/>
        <end position="1151"/>
    </location>
</feature>
<feature type="region of interest" description="Disordered" evidence="2">
    <location>
        <begin position="566"/>
        <end position="618"/>
    </location>
</feature>
<dbReference type="OrthoDB" id="8625101at2759"/>
<keyword evidence="5" id="KW-1185">Reference proteome</keyword>
<feature type="compositionally biased region" description="Basic residues" evidence="2">
    <location>
        <begin position="816"/>
        <end position="831"/>
    </location>
</feature>
<dbReference type="InterPro" id="IPR033473">
    <property type="entry name" value="Atos-like_C"/>
</dbReference>
<accession>A0A504YXX1</accession>
<dbReference type="Pfam" id="PF13915">
    <property type="entry name" value="DUF4210"/>
    <property type="match status" value="1"/>
</dbReference>
<dbReference type="InterPro" id="IPR025261">
    <property type="entry name" value="Atos-like_cons_dom"/>
</dbReference>
<comment type="caution">
    <text evidence="4">The sequence shown here is derived from an EMBL/GenBank/DDBJ whole genome shotgun (WGS) entry which is preliminary data.</text>
</comment>
<dbReference type="PANTHER" id="PTHR13199">
    <property type="entry name" value="GH03947P"/>
    <property type="match status" value="1"/>
</dbReference>
<comment type="similarity">
    <text evidence="1">Belongs to the ATOS family.</text>
</comment>
<feature type="region of interest" description="Disordered" evidence="2">
    <location>
        <begin position="816"/>
        <end position="841"/>
    </location>
</feature>
<feature type="compositionally biased region" description="Low complexity" evidence="2">
    <location>
        <begin position="763"/>
        <end position="780"/>
    </location>
</feature>
<reference evidence="4 5" key="1">
    <citation type="submission" date="2019-04" db="EMBL/GenBank/DDBJ databases">
        <title>Annotation for the trematode Fasciola gigantica.</title>
        <authorList>
            <person name="Choi Y.-J."/>
        </authorList>
    </citation>
    <scope>NUCLEOTIDE SEQUENCE [LARGE SCALE GENOMIC DNA]</scope>
    <source>
        <strain evidence="4">Uganda_cow_1</strain>
    </source>
</reference>
<protein>
    <recommendedName>
        <fullName evidence="3">Atos-like conserved domain-containing protein</fullName>
    </recommendedName>
</protein>
<feature type="region of interest" description="Disordered" evidence="2">
    <location>
        <begin position="741"/>
        <end position="785"/>
    </location>
</feature>
<sequence>MLQHSEANSNGAPRRTLIYSSKNAIGLIGRFLLTTQIQFLSDLIEYVTVTCRKGAYEFVYPVEVLPNCIFDRLNSIPENWSTVIETLLLDTALDRRGESRLPVSVLERWVLHFTPTSLSLIQPNTVTIEQAFDEIKRYCVTSPLVRWLKDCGADRARYKLTHRICTTREASPYLGLSFLMAHSELADAVPSHNSESDSYSPVSLATLKQVHNTSSTSPLTCQNPCFLVSDQDARSDDDLLGNRTRKTNIPSKTTTINAINSSYTTEFRPIQLDVGHVLHVSVTSPKQFPSTGSHTTSAPFCTVCGVCSKPDVAVATGMRRPARTAFSASASNSSMSSSSSLCTSSASLSSQSDGPYPPETTLGDNHVDANSSWFNANQTGGQTPSFLFLPSGSSSDYESSYSCTETVRSPMVVMTNVRDSFFPGGCWTNPVDASAENTFYENMVPLAPEFDISGSGNSTLTKKSRLVTNGRDGDGSSKPKTAAETKSPSPPPLSSPSVLQSPDQPILESPPRKQQRMNTTDPAKRGTMDKVIDKFTLLNVERNETISSLLVTSLNSAAATAVVVDSIDPSHPDPSQSAPQSFPPPPNPSNDAVPVASRLDIPTTCGPATTDSSLRSSRRRNASSICVSAWPSWSRDSTPFFNRRTGLPLQSSPVPLKRSISGKFDFDASLCPLKLSKSSICMTFGADSRTDPPPVSPLTLFNGSTQAPRTDFTPDPKVDHINKTGHDASTTVRSTVTTVATTGSQTTTNISRPRPRPTSLRLHVSPASPAPSAVHPASSSFLSEPLSPDSAIVESNNRSLSGRHRVCPDSHFARQYHPRRNHNHNSAHHNHHQAEMSCSAPPSGNRSFRLFVDRLAKTMAAGTPLSHSSSQHLLVNFEESMLNGRIHPVGQVDGFMLELGASGSFVPDHARLPMQAYFFDLADDNTPSPYLGYADLSHLRHGKGYHLPKKGSVQLTLFNPNKFVVKMFVIGYDFEDMPPNSQTFLRQRTVYMPIDRPTNNDPCKTANLLTGIVHTPQTSQMDGQQHLMNGNKTYDSQLVPPVTTAPSQTSMNRRSVPDLFWANRGHGDASAVDFQNTAQNALVGSNLCSHLVESRSTECSFALSPSCSCSTASSTCSLASGSNEHHSHHHHLLGGGDSSSRSSNSTSHGVELQSQPAFLRYLVHLRFHTTRSGRLYLHTDLRLIFARDKFEFDPRVATYELRSFVHAPSNPRYSPKK</sequence>
<organism evidence="4 5">
    <name type="scientific">Fasciola gigantica</name>
    <name type="common">Giant liver fluke</name>
    <dbReference type="NCBI Taxonomy" id="46835"/>
    <lineage>
        <taxon>Eukaryota</taxon>
        <taxon>Metazoa</taxon>
        <taxon>Spiralia</taxon>
        <taxon>Lophotrochozoa</taxon>
        <taxon>Platyhelminthes</taxon>
        <taxon>Trematoda</taxon>
        <taxon>Digenea</taxon>
        <taxon>Plagiorchiida</taxon>
        <taxon>Echinostomata</taxon>
        <taxon>Echinostomatoidea</taxon>
        <taxon>Fasciolidae</taxon>
        <taxon>Fasciola</taxon>
    </lineage>
</organism>
<feature type="compositionally biased region" description="Polar residues" evidence="2">
    <location>
        <begin position="699"/>
        <end position="708"/>
    </location>
</feature>
<feature type="compositionally biased region" description="Low complexity" evidence="2">
    <location>
        <begin position="1138"/>
        <end position="1149"/>
    </location>
</feature>
<evidence type="ECO:0000256" key="1">
    <source>
        <dbReference type="ARBA" id="ARBA00034497"/>
    </source>
</evidence>
<dbReference type="PANTHER" id="PTHR13199:SF11">
    <property type="entry name" value="PROTEIN ATOSSA"/>
    <property type="match status" value="1"/>
</dbReference>
<feature type="compositionally biased region" description="Low complexity" evidence="2">
    <location>
        <begin position="495"/>
        <end position="505"/>
    </location>
</feature>
<evidence type="ECO:0000259" key="3">
    <source>
        <dbReference type="SMART" id="SM01177"/>
    </source>
</evidence>
<feature type="region of interest" description="Disordered" evidence="2">
    <location>
        <begin position="450"/>
        <end position="527"/>
    </location>
</feature>
<gene>
    <name evidence="4" type="ORF">FGIG_00135</name>
</gene>
<feature type="region of interest" description="Disordered" evidence="2">
    <location>
        <begin position="689"/>
        <end position="717"/>
    </location>
</feature>